<evidence type="ECO:0000256" key="1">
    <source>
        <dbReference type="SAM" id="Phobius"/>
    </source>
</evidence>
<name>A0A433SG34_9BURK</name>
<dbReference type="OrthoDB" id="366465at2"/>
<feature type="transmembrane region" description="Helical" evidence="1">
    <location>
        <begin position="284"/>
        <end position="301"/>
    </location>
</feature>
<dbReference type="RefSeq" id="WP_126977205.1">
    <property type="nucleotide sequence ID" value="NZ_PQSP01000001.1"/>
</dbReference>
<keyword evidence="3" id="KW-1185">Reference proteome</keyword>
<proteinExistence type="predicted"/>
<sequence length="490" mass="58051">MIKESLKVHGKRQFEVKQKVSFARDAKEVRYQVETYFFLPTALQINNYTYTSGEFQRSLKNYVRLRPPTKKLRSLCAKEGVLDELKEQLQQFQQQTELTVDTYENTLKRYALTYKRSLRLAVKTVRKNTQKRTPETVDAILKDVEKSLEDYRALSGLAAPIEKRLNSNAFAYCDEYISFITTYYLREMFTQSDVPAHEQSHELWRQEMLYRKAHYPDSVPLPGCDNEMVLYRWSIIKKYVSRYLFLDIRRKNGAPLLLHSIYGFAAAVSMIFATFIAFFWQGRYGALSINLFLAMVIAYIFKDRIKEIGREQLFRMFQKWIPDRRLLIYKDDKTAVGICKETFRFIKDAFLPEDVRKMRQQSHWIKLLNDQRAEDILLYKKEVLLHNHPQLFEQTQYSIIDITRFNITDFLKYIDNVFEELPLLEEEDHTTLGERIYHIYVIRRVIFGNQTTSELARLVINAEGIKRLEVIQPLSSIEKDSEEENALSAL</sequence>
<keyword evidence="1" id="KW-0472">Membrane</keyword>
<protein>
    <submittedName>
        <fullName evidence="2">Uncharacterized protein</fullName>
    </submittedName>
</protein>
<evidence type="ECO:0000313" key="3">
    <source>
        <dbReference type="Proteomes" id="UP000286947"/>
    </source>
</evidence>
<organism evidence="2 3">
    <name type="scientific">Saezia sanguinis</name>
    <dbReference type="NCBI Taxonomy" id="1965230"/>
    <lineage>
        <taxon>Bacteria</taxon>
        <taxon>Pseudomonadati</taxon>
        <taxon>Pseudomonadota</taxon>
        <taxon>Betaproteobacteria</taxon>
        <taxon>Burkholderiales</taxon>
        <taxon>Saeziaceae</taxon>
        <taxon>Saezia</taxon>
    </lineage>
</organism>
<dbReference type="AlphaFoldDB" id="A0A433SG34"/>
<gene>
    <name evidence="2" type="ORF">CUZ56_00121</name>
</gene>
<keyword evidence="1" id="KW-0812">Transmembrane</keyword>
<dbReference type="Proteomes" id="UP000286947">
    <property type="component" value="Unassembled WGS sequence"/>
</dbReference>
<comment type="caution">
    <text evidence="2">The sequence shown here is derived from an EMBL/GenBank/DDBJ whole genome shotgun (WGS) entry which is preliminary data.</text>
</comment>
<reference evidence="2 3" key="1">
    <citation type="submission" date="2018-01" db="EMBL/GenBank/DDBJ databases">
        <title>Saezia sanguinis gen. nov., sp. nov., in the order Burkholderiales isolated from human blood.</title>
        <authorList>
            <person name="Medina-Pascual M.J."/>
            <person name="Valdezate S."/>
            <person name="Monzon S."/>
            <person name="Cuesta I."/>
            <person name="Carrasco G."/>
            <person name="Villalon P."/>
            <person name="Saez-Nieto J.A."/>
        </authorList>
    </citation>
    <scope>NUCLEOTIDE SEQUENCE [LARGE SCALE GENOMIC DNA]</scope>
    <source>
        <strain evidence="2 3">CNM695-12</strain>
    </source>
</reference>
<feature type="transmembrane region" description="Helical" evidence="1">
    <location>
        <begin position="256"/>
        <end position="278"/>
    </location>
</feature>
<dbReference type="EMBL" id="PQSP01000001">
    <property type="protein sequence ID" value="RUS67646.1"/>
    <property type="molecule type" value="Genomic_DNA"/>
</dbReference>
<keyword evidence="1" id="KW-1133">Transmembrane helix</keyword>
<accession>A0A433SG34</accession>
<evidence type="ECO:0000313" key="2">
    <source>
        <dbReference type="EMBL" id="RUS67646.1"/>
    </source>
</evidence>